<dbReference type="GO" id="GO:0032259">
    <property type="term" value="P:methylation"/>
    <property type="evidence" value="ECO:0007669"/>
    <property type="project" value="UniProtKB-KW"/>
</dbReference>
<keyword evidence="3" id="KW-0808">Transferase</keyword>
<evidence type="ECO:0000313" key="4">
    <source>
        <dbReference type="Proteomes" id="UP000254487"/>
    </source>
</evidence>
<feature type="compositionally biased region" description="Basic and acidic residues" evidence="1">
    <location>
        <begin position="318"/>
        <end position="333"/>
    </location>
</feature>
<dbReference type="SUPFAM" id="SSF53335">
    <property type="entry name" value="S-adenosyl-L-methionine-dependent methyltransferases"/>
    <property type="match status" value="1"/>
</dbReference>
<dbReference type="InterPro" id="IPR029063">
    <property type="entry name" value="SAM-dependent_MTases_sf"/>
</dbReference>
<evidence type="ECO:0000313" key="3">
    <source>
        <dbReference type="EMBL" id="STV21585.1"/>
    </source>
</evidence>
<dbReference type="InterPro" id="IPR050723">
    <property type="entry name" value="CFA/CMAS"/>
</dbReference>
<feature type="transmembrane region" description="Helical" evidence="2">
    <location>
        <begin position="360"/>
        <end position="382"/>
    </location>
</feature>
<dbReference type="STRING" id="1218098.GCA_001598715_04514"/>
<sequence>MARLCDQLALTPGDHLLEIGTGWGALAEYAARHYGCRVTTTTLSREQHRWATERMARAGLQDRVEVLLCDYRDLRGEYDKLVSVEMIEAVGQRYLPAFFRTCQARLRPGGRMALQAITIQDQRYRDYSKSVDFIQRYIFPGGFLPSITAMSELMTRHTDFVVRNLFDMGPDYARTLAHWRQRFTHAWQDIEKLGFDERFRRMWLYYFGYCEAGFNARTISVVQLTRGAGMTRPAQQSADGPRVRCLLDAGGDVARARSADLADASHFRLAAVAGGQSSARPAVGRGGLRSGRLLGAGGTDRFSRRQPAAPVDGGPVADVRRRLDPTDPHRDASRLGAGHGRHRRGPVAYLIGARLGAMTLLMPMALGVAAMACGWLVLMLLFHLGMGRQK</sequence>
<keyword evidence="2" id="KW-0472">Membrane</keyword>
<dbReference type="Proteomes" id="UP000254487">
    <property type="component" value="Unassembled WGS sequence"/>
</dbReference>
<protein>
    <submittedName>
        <fullName evidence="3">S-adenosyl-L-methionine dependent methyltransferase</fullName>
        <ecNumber evidence="3">2.1.1.79</ecNumber>
    </submittedName>
</protein>
<organism evidence="3 4">
    <name type="scientific">Klebsiella pneumoniae subsp. ozaenae</name>
    <dbReference type="NCBI Taxonomy" id="574"/>
    <lineage>
        <taxon>Bacteria</taxon>
        <taxon>Pseudomonadati</taxon>
        <taxon>Pseudomonadota</taxon>
        <taxon>Gammaproteobacteria</taxon>
        <taxon>Enterobacterales</taxon>
        <taxon>Enterobacteriaceae</taxon>
        <taxon>Klebsiella/Raoultella group</taxon>
        <taxon>Klebsiella</taxon>
        <taxon>Klebsiella pneumoniae complex</taxon>
    </lineage>
</organism>
<dbReference type="CDD" id="cd02440">
    <property type="entry name" value="AdoMet_MTases"/>
    <property type="match status" value="1"/>
</dbReference>
<evidence type="ECO:0000256" key="1">
    <source>
        <dbReference type="SAM" id="MobiDB-lite"/>
    </source>
</evidence>
<evidence type="ECO:0000256" key="2">
    <source>
        <dbReference type="SAM" id="Phobius"/>
    </source>
</evidence>
<proteinExistence type="predicted"/>
<keyword evidence="2" id="KW-1133">Transmembrane helix</keyword>
<dbReference type="Gene3D" id="3.40.50.150">
    <property type="entry name" value="Vaccinia Virus protein VP39"/>
    <property type="match status" value="1"/>
</dbReference>
<dbReference type="PANTHER" id="PTHR43667">
    <property type="entry name" value="CYCLOPROPANE-FATTY-ACYL-PHOSPHOLIPID SYNTHASE"/>
    <property type="match status" value="1"/>
</dbReference>
<gene>
    <name evidence="3" type="primary">cfa_3</name>
    <name evidence="3" type="ORF">NCTC10313_06256</name>
</gene>
<dbReference type="EC" id="2.1.1.79" evidence="3"/>
<dbReference type="GO" id="GO:0008825">
    <property type="term" value="F:cyclopropane-fatty-acyl-phospholipid synthase activity"/>
    <property type="evidence" value="ECO:0007669"/>
    <property type="project" value="UniProtKB-EC"/>
</dbReference>
<reference evidence="3 4" key="1">
    <citation type="submission" date="2018-06" db="EMBL/GenBank/DDBJ databases">
        <authorList>
            <consortium name="Pathogen Informatics"/>
            <person name="Doyle S."/>
        </authorList>
    </citation>
    <scope>NUCLEOTIDE SEQUENCE [LARGE SCALE GENOMIC DNA]</scope>
    <source>
        <strain evidence="3 4">NCTC10313</strain>
    </source>
</reference>
<name>A0A378ATT7_KLEPO</name>
<dbReference type="AlphaFoldDB" id="A0A378ATT7"/>
<keyword evidence="3" id="KW-0489">Methyltransferase</keyword>
<dbReference type="Pfam" id="PF02353">
    <property type="entry name" value="CMAS"/>
    <property type="match status" value="1"/>
</dbReference>
<accession>A0A378ATT7</accession>
<feature type="region of interest" description="Disordered" evidence="1">
    <location>
        <begin position="295"/>
        <end position="341"/>
    </location>
</feature>
<dbReference type="EMBL" id="UGLW01000003">
    <property type="protein sequence ID" value="STV21585.1"/>
    <property type="molecule type" value="Genomic_DNA"/>
</dbReference>
<keyword evidence="2" id="KW-0812">Transmembrane</keyword>
<dbReference type="PANTHER" id="PTHR43667:SF2">
    <property type="entry name" value="FATTY ACID C-METHYL TRANSFERASE"/>
    <property type="match status" value="1"/>
</dbReference>